<reference evidence="1 2" key="1">
    <citation type="submission" date="2018-11" db="EMBL/GenBank/DDBJ databases">
        <title>Genome assembly of Steccherinum ochraceum LE-BIN_3174, the white-rot fungus of the Steccherinaceae family (The Residual Polyporoid clade, Polyporales, Basidiomycota).</title>
        <authorList>
            <person name="Fedorova T.V."/>
            <person name="Glazunova O.A."/>
            <person name="Landesman E.O."/>
            <person name="Moiseenko K.V."/>
            <person name="Psurtseva N.V."/>
            <person name="Savinova O.S."/>
            <person name="Shakhova N.V."/>
            <person name="Tyazhelova T.V."/>
            <person name="Vasina D.V."/>
        </authorList>
    </citation>
    <scope>NUCLEOTIDE SEQUENCE [LARGE SCALE GENOMIC DNA]</scope>
    <source>
        <strain evidence="1 2">LE-BIN_3174</strain>
    </source>
</reference>
<evidence type="ECO:0000313" key="2">
    <source>
        <dbReference type="Proteomes" id="UP000292702"/>
    </source>
</evidence>
<gene>
    <name evidence="1" type="ORF">EIP91_008237</name>
</gene>
<proteinExistence type="predicted"/>
<organism evidence="1 2">
    <name type="scientific">Steccherinum ochraceum</name>
    <dbReference type="NCBI Taxonomy" id="92696"/>
    <lineage>
        <taxon>Eukaryota</taxon>
        <taxon>Fungi</taxon>
        <taxon>Dikarya</taxon>
        <taxon>Basidiomycota</taxon>
        <taxon>Agaricomycotina</taxon>
        <taxon>Agaricomycetes</taxon>
        <taxon>Polyporales</taxon>
        <taxon>Steccherinaceae</taxon>
        <taxon>Steccherinum</taxon>
    </lineage>
</organism>
<comment type="caution">
    <text evidence="1">The sequence shown here is derived from an EMBL/GenBank/DDBJ whole genome shotgun (WGS) entry which is preliminary data.</text>
</comment>
<sequence length="168" mass="19057">MDCNRPVITWNYRKSNPAASLQEQPPLTRILLLLTDSALREWDPTRMANLRHIQFESLSAPAKLQDWGPIAQILLCGMKTLPIEDITLCGSFERIGDFQPGHYDDLNCAIGSPDNFQSLRLLRFAYHGNLTPKKVRDRVQQVFPSLQAKGITLDFRKVAPIDRLSAIN</sequence>
<keyword evidence="2" id="KW-1185">Reference proteome</keyword>
<protein>
    <submittedName>
        <fullName evidence="1">Uncharacterized protein</fullName>
    </submittedName>
</protein>
<name>A0A4R0R362_9APHY</name>
<accession>A0A4R0R362</accession>
<dbReference type="AlphaFoldDB" id="A0A4R0R362"/>
<evidence type="ECO:0000313" key="1">
    <source>
        <dbReference type="EMBL" id="TCD61582.1"/>
    </source>
</evidence>
<dbReference type="Proteomes" id="UP000292702">
    <property type="component" value="Unassembled WGS sequence"/>
</dbReference>
<dbReference type="EMBL" id="RWJN01000450">
    <property type="protein sequence ID" value="TCD61582.1"/>
    <property type="molecule type" value="Genomic_DNA"/>
</dbReference>